<dbReference type="Proteomes" id="UP001151760">
    <property type="component" value="Unassembled WGS sequence"/>
</dbReference>
<comment type="caution">
    <text evidence="1">The sequence shown here is derived from an EMBL/GenBank/DDBJ whole genome shotgun (WGS) entry which is preliminary data.</text>
</comment>
<name>A0ABQ5HG82_9ASTR</name>
<dbReference type="Pfam" id="PF09713">
    <property type="entry name" value="A_thal_3526"/>
    <property type="match status" value="1"/>
</dbReference>
<sequence>MRRVQSHMLPCSHCQSHDHKLPCLHCQPHGFIRMVQNLIERCIIFRMGRDDCMRTLAKHANIDPVVTFTVWEELLKENKFFFQAYSRSVLPSNLFNGKPRETSNGNHIKRTWISLRR</sequence>
<dbReference type="PANTHER" id="PTHR31871:SF63">
    <property type="entry name" value="ANGIOTENSIN-CONVERTING ENZYME 2"/>
    <property type="match status" value="1"/>
</dbReference>
<reference evidence="1" key="2">
    <citation type="submission" date="2022-01" db="EMBL/GenBank/DDBJ databases">
        <authorList>
            <person name="Yamashiro T."/>
            <person name="Shiraishi A."/>
            <person name="Satake H."/>
            <person name="Nakayama K."/>
        </authorList>
    </citation>
    <scope>NUCLEOTIDE SEQUENCE</scope>
</reference>
<reference evidence="1" key="1">
    <citation type="journal article" date="2022" name="Int. J. Mol. Sci.">
        <title>Draft Genome of Tanacetum Coccineum: Genomic Comparison of Closely Related Tanacetum-Family Plants.</title>
        <authorList>
            <person name="Yamashiro T."/>
            <person name="Shiraishi A."/>
            <person name="Nakayama K."/>
            <person name="Satake H."/>
        </authorList>
    </citation>
    <scope>NUCLEOTIDE SEQUENCE</scope>
</reference>
<dbReference type="PANTHER" id="PTHR31871">
    <property type="entry name" value="OS02G0137100 PROTEIN"/>
    <property type="match status" value="1"/>
</dbReference>
<organism evidence="1 2">
    <name type="scientific">Tanacetum coccineum</name>
    <dbReference type="NCBI Taxonomy" id="301880"/>
    <lineage>
        <taxon>Eukaryota</taxon>
        <taxon>Viridiplantae</taxon>
        <taxon>Streptophyta</taxon>
        <taxon>Embryophyta</taxon>
        <taxon>Tracheophyta</taxon>
        <taxon>Spermatophyta</taxon>
        <taxon>Magnoliopsida</taxon>
        <taxon>eudicotyledons</taxon>
        <taxon>Gunneridae</taxon>
        <taxon>Pentapetalae</taxon>
        <taxon>asterids</taxon>
        <taxon>campanulids</taxon>
        <taxon>Asterales</taxon>
        <taxon>Asteraceae</taxon>
        <taxon>Asteroideae</taxon>
        <taxon>Anthemideae</taxon>
        <taxon>Anthemidinae</taxon>
        <taxon>Tanacetum</taxon>
    </lineage>
</organism>
<proteinExistence type="predicted"/>
<evidence type="ECO:0000313" key="2">
    <source>
        <dbReference type="Proteomes" id="UP001151760"/>
    </source>
</evidence>
<accession>A0ABQ5HG82</accession>
<evidence type="ECO:0000313" key="1">
    <source>
        <dbReference type="EMBL" id="GJT86168.1"/>
    </source>
</evidence>
<gene>
    <name evidence="1" type="ORF">Tco_1067885</name>
</gene>
<dbReference type="InterPro" id="IPR006476">
    <property type="entry name" value="CHP01589_pln"/>
</dbReference>
<keyword evidence="2" id="KW-1185">Reference proteome</keyword>
<dbReference type="NCBIfam" id="TIGR01589">
    <property type="entry name" value="A_thal_3526"/>
    <property type="match status" value="1"/>
</dbReference>
<protein>
    <submittedName>
        <fullName evidence="1">Angiotensin-converting enzyme 2</fullName>
    </submittedName>
</protein>
<dbReference type="EMBL" id="BQNB010019520">
    <property type="protein sequence ID" value="GJT86168.1"/>
    <property type="molecule type" value="Genomic_DNA"/>
</dbReference>